<organism evidence="4 5">
    <name type="scientific">Rhodoferax lacus</name>
    <dbReference type="NCBI Taxonomy" id="2184758"/>
    <lineage>
        <taxon>Bacteria</taxon>
        <taxon>Pseudomonadati</taxon>
        <taxon>Pseudomonadota</taxon>
        <taxon>Betaproteobacteria</taxon>
        <taxon>Burkholderiales</taxon>
        <taxon>Comamonadaceae</taxon>
        <taxon>Rhodoferax</taxon>
    </lineage>
</organism>
<comment type="caution">
    <text evidence="4">The sequence shown here is derived from an EMBL/GenBank/DDBJ whole genome shotgun (WGS) entry which is preliminary data.</text>
</comment>
<dbReference type="PANTHER" id="PTHR43420">
    <property type="entry name" value="ACETYLTRANSFERASE"/>
    <property type="match status" value="1"/>
</dbReference>
<evidence type="ECO:0000256" key="1">
    <source>
        <dbReference type="ARBA" id="ARBA00022679"/>
    </source>
</evidence>
<dbReference type="EMBL" id="QFZK01000002">
    <property type="protein sequence ID" value="RFO98265.1"/>
    <property type="molecule type" value="Genomic_DNA"/>
</dbReference>
<dbReference type="InterPro" id="IPR000182">
    <property type="entry name" value="GNAT_dom"/>
</dbReference>
<dbReference type="OrthoDB" id="8891651at2"/>
<dbReference type="PROSITE" id="PS51186">
    <property type="entry name" value="GNAT"/>
    <property type="match status" value="1"/>
</dbReference>
<sequence>MDIDIESLERATLDAVAPAEVGALPGWLLPYDQSTVGRAISAVPLRHDEVHCGLVSTIETIYADRGLMAQFRIADVPGLEPLRQELLSKGYTAQQPTLTLAGLVSQWPIAFPECAAVLSTNPTEAWESVYLSEDFDVVDGANRVRALSRSKCLVYASLSNASGTIAAGTAAFSHGWVSLHGMRTVARERGKGHATALIAALGQEAQTRKMERCFLQVEAGNAPALHLYQGLGFQAVWRYHYWRKTI</sequence>
<keyword evidence="2" id="KW-0012">Acyltransferase</keyword>
<dbReference type="SUPFAM" id="SSF55729">
    <property type="entry name" value="Acyl-CoA N-acyltransferases (Nat)"/>
    <property type="match status" value="1"/>
</dbReference>
<evidence type="ECO:0000313" key="5">
    <source>
        <dbReference type="Proteomes" id="UP000260665"/>
    </source>
</evidence>
<feature type="domain" description="N-acetyltransferase" evidence="3">
    <location>
        <begin position="116"/>
        <end position="246"/>
    </location>
</feature>
<dbReference type="RefSeq" id="WP_117175018.1">
    <property type="nucleotide sequence ID" value="NZ_QFZK01000002.1"/>
</dbReference>
<proteinExistence type="predicted"/>
<keyword evidence="5" id="KW-1185">Reference proteome</keyword>
<dbReference type="Gene3D" id="3.40.630.30">
    <property type="match status" value="1"/>
</dbReference>
<name>A0A3E1RFW0_9BURK</name>
<dbReference type="AlphaFoldDB" id="A0A3E1RFW0"/>
<evidence type="ECO:0000256" key="2">
    <source>
        <dbReference type="ARBA" id="ARBA00023315"/>
    </source>
</evidence>
<reference evidence="4 5" key="1">
    <citation type="submission" date="2018-05" db="EMBL/GenBank/DDBJ databases">
        <title>Rhodoferax soyangensis sp.nov., isolated from an oligotrophic freshwater lake.</title>
        <authorList>
            <person name="Park M."/>
        </authorList>
    </citation>
    <scope>NUCLEOTIDE SEQUENCE [LARGE SCALE GENOMIC DNA]</scope>
    <source>
        <strain evidence="4 5">IMCC26218</strain>
    </source>
</reference>
<dbReference type="InterPro" id="IPR056935">
    <property type="entry name" value="Rv0428c-like_C"/>
</dbReference>
<dbReference type="Proteomes" id="UP000260665">
    <property type="component" value="Unassembled WGS sequence"/>
</dbReference>
<protein>
    <submittedName>
        <fullName evidence="4">GNAT family N-acetyltransferase</fullName>
    </submittedName>
</protein>
<dbReference type="InterPro" id="IPR016181">
    <property type="entry name" value="Acyl_CoA_acyltransferase"/>
</dbReference>
<gene>
    <name evidence="4" type="ORF">DIC66_06035</name>
</gene>
<dbReference type="Pfam" id="PF24553">
    <property type="entry name" value="Rv0428c_C"/>
    <property type="match status" value="1"/>
</dbReference>
<dbReference type="InterPro" id="IPR050680">
    <property type="entry name" value="YpeA/RimI_acetyltransf"/>
</dbReference>
<evidence type="ECO:0000313" key="4">
    <source>
        <dbReference type="EMBL" id="RFO98265.1"/>
    </source>
</evidence>
<dbReference type="GO" id="GO:0016747">
    <property type="term" value="F:acyltransferase activity, transferring groups other than amino-acyl groups"/>
    <property type="evidence" value="ECO:0007669"/>
    <property type="project" value="InterPro"/>
</dbReference>
<accession>A0A3E1RFW0</accession>
<evidence type="ECO:0000259" key="3">
    <source>
        <dbReference type="PROSITE" id="PS51186"/>
    </source>
</evidence>
<keyword evidence="1 4" id="KW-0808">Transferase</keyword>